<accession>A0A9D5A2J8</accession>
<dbReference type="EMBL" id="JAMSHJ010000007">
    <property type="protein sequence ID" value="KAI5391808.1"/>
    <property type="molecule type" value="Genomic_DNA"/>
</dbReference>
<gene>
    <name evidence="1" type="ORF">KIW84_076566</name>
</gene>
<reference evidence="1 2" key="1">
    <citation type="journal article" date="2022" name="Nat. Genet.">
        <title>Improved pea reference genome and pan-genome highlight genomic features and evolutionary characteristics.</title>
        <authorList>
            <person name="Yang T."/>
            <person name="Liu R."/>
            <person name="Luo Y."/>
            <person name="Hu S."/>
            <person name="Wang D."/>
            <person name="Wang C."/>
            <person name="Pandey M.K."/>
            <person name="Ge S."/>
            <person name="Xu Q."/>
            <person name="Li N."/>
            <person name="Li G."/>
            <person name="Huang Y."/>
            <person name="Saxena R.K."/>
            <person name="Ji Y."/>
            <person name="Li M."/>
            <person name="Yan X."/>
            <person name="He Y."/>
            <person name="Liu Y."/>
            <person name="Wang X."/>
            <person name="Xiang C."/>
            <person name="Varshney R.K."/>
            <person name="Ding H."/>
            <person name="Gao S."/>
            <person name="Zong X."/>
        </authorList>
    </citation>
    <scope>NUCLEOTIDE SEQUENCE [LARGE SCALE GENOMIC DNA]</scope>
    <source>
        <strain evidence="1 2">cv. Zhongwan 6</strain>
    </source>
</reference>
<dbReference type="Proteomes" id="UP001058974">
    <property type="component" value="Chromosome 7"/>
</dbReference>
<name>A0A9D5A2J8_PEA</name>
<organism evidence="1 2">
    <name type="scientific">Pisum sativum</name>
    <name type="common">Garden pea</name>
    <name type="synonym">Lathyrus oleraceus</name>
    <dbReference type="NCBI Taxonomy" id="3888"/>
    <lineage>
        <taxon>Eukaryota</taxon>
        <taxon>Viridiplantae</taxon>
        <taxon>Streptophyta</taxon>
        <taxon>Embryophyta</taxon>
        <taxon>Tracheophyta</taxon>
        <taxon>Spermatophyta</taxon>
        <taxon>Magnoliopsida</taxon>
        <taxon>eudicotyledons</taxon>
        <taxon>Gunneridae</taxon>
        <taxon>Pentapetalae</taxon>
        <taxon>rosids</taxon>
        <taxon>fabids</taxon>
        <taxon>Fabales</taxon>
        <taxon>Fabaceae</taxon>
        <taxon>Papilionoideae</taxon>
        <taxon>50 kb inversion clade</taxon>
        <taxon>NPAAA clade</taxon>
        <taxon>Hologalegina</taxon>
        <taxon>IRL clade</taxon>
        <taxon>Fabeae</taxon>
        <taxon>Lathyrus</taxon>
    </lineage>
</organism>
<dbReference type="Gramene" id="Psat07G0656600-T1">
    <property type="protein sequence ID" value="KAI5391808.1"/>
    <property type="gene ID" value="KIW84_076566"/>
</dbReference>
<keyword evidence="2" id="KW-1185">Reference proteome</keyword>
<protein>
    <submittedName>
        <fullName evidence="1">Uncharacterized protein</fullName>
    </submittedName>
</protein>
<proteinExistence type="predicted"/>
<sequence>MRKELALNVVSLGTLKQIIQIRGYYLRSIPITKTTPEVNKICRKRVMSQMVRMIASRFQSNTMISPGDGYLIQELYTICAQIGSGLLPIKAHIVAISNKQVIEIEFEDQPDSCCGQVENLIASERDHEEVQQENKHVLQQQYQESLDATRPKRNYKLVQKFGSDKILRHYGQINLVEYTLSVEDDEPITFNQAIKDKDR</sequence>
<comment type="caution">
    <text evidence="1">The sequence shown here is derived from an EMBL/GenBank/DDBJ whole genome shotgun (WGS) entry which is preliminary data.</text>
</comment>
<evidence type="ECO:0000313" key="1">
    <source>
        <dbReference type="EMBL" id="KAI5391808.1"/>
    </source>
</evidence>
<evidence type="ECO:0000313" key="2">
    <source>
        <dbReference type="Proteomes" id="UP001058974"/>
    </source>
</evidence>
<dbReference type="AlphaFoldDB" id="A0A9D5A2J8"/>